<keyword evidence="3 8" id="KW-0238">DNA-binding</keyword>
<dbReference type="PANTHER" id="PTHR24332:SF15">
    <property type="entry name" value="HOMEOBOX PROTEIN CDX-4"/>
    <property type="match status" value="1"/>
</dbReference>
<dbReference type="PRINTS" id="PR00024">
    <property type="entry name" value="HOMEOBOX"/>
</dbReference>
<dbReference type="InterPro" id="IPR006820">
    <property type="entry name" value="Caudal_activation_dom"/>
</dbReference>
<reference evidence="12" key="1">
    <citation type="submission" date="2025-08" db="UniProtKB">
        <authorList>
            <consortium name="RefSeq"/>
        </authorList>
    </citation>
    <scope>IDENTIFICATION</scope>
    <source>
        <strain evidence="12">J_2021</strain>
        <tissue evidence="12">Erythrocytes</tissue>
    </source>
</reference>
<dbReference type="GO" id="GO:0009887">
    <property type="term" value="P:animal organ morphogenesis"/>
    <property type="evidence" value="ECO:0007669"/>
    <property type="project" value="TreeGrafter"/>
</dbReference>
<dbReference type="InterPro" id="IPR009057">
    <property type="entry name" value="Homeodomain-like_sf"/>
</dbReference>
<dbReference type="InterPro" id="IPR020479">
    <property type="entry name" value="HD_metazoa"/>
</dbReference>
<accession>A0A1L8F2N7</accession>
<dbReference type="GO" id="GO:0006357">
    <property type="term" value="P:regulation of transcription by RNA polymerase II"/>
    <property type="evidence" value="ECO:0000318"/>
    <property type="project" value="GO_Central"/>
</dbReference>
<evidence type="ECO:0000313" key="13">
    <source>
        <dbReference type="Xenbase" id="XB-GENE-17344090"/>
    </source>
</evidence>
<dbReference type="GO" id="GO:0005634">
    <property type="term" value="C:nucleus"/>
    <property type="evidence" value="ECO:0000318"/>
    <property type="project" value="GO_Central"/>
</dbReference>
<organism evidence="11 12">
    <name type="scientific">Xenopus laevis</name>
    <name type="common">African clawed frog</name>
    <dbReference type="NCBI Taxonomy" id="8355"/>
    <lineage>
        <taxon>Eukaryota</taxon>
        <taxon>Metazoa</taxon>
        <taxon>Chordata</taxon>
        <taxon>Craniata</taxon>
        <taxon>Vertebrata</taxon>
        <taxon>Euteleostomi</taxon>
        <taxon>Amphibia</taxon>
        <taxon>Batrachia</taxon>
        <taxon>Anura</taxon>
        <taxon>Pipoidea</taxon>
        <taxon>Pipidae</taxon>
        <taxon>Xenopodinae</taxon>
        <taxon>Xenopus</taxon>
        <taxon>Xenopus</taxon>
    </lineage>
</organism>
<dbReference type="AlphaFoldDB" id="A0A1L8F2N7"/>
<dbReference type="FunFam" id="1.10.10.60:FF:000089">
    <property type="entry name" value="Caudal type homeobox 4"/>
    <property type="match status" value="1"/>
</dbReference>
<dbReference type="OrthoDB" id="6159439at2759"/>
<name>A0A1L8F2N7_XENLA</name>
<dbReference type="Xenbase" id="XB-GENE-17344090">
    <property type="gene designation" value="cdx4.S"/>
</dbReference>
<evidence type="ECO:0000313" key="11">
    <source>
        <dbReference type="Proteomes" id="UP000186698"/>
    </source>
</evidence>
<dbReference type="PROSITE" id="PS00027">
    <property type="entry name" value="HOMEOBOX_1"/>
    <property type="match status" value="1"/>
</dbReference>
<dbReference type="Pfam" id="PF00046">
    <property type="entry name" value="Homeodomain"/>
    <property type="match status" value="1"/>
</dbReference>
<dbReference type="GO" id="GO:0000977">
    <property type="term" value="F:RNA polymerase II transcription regulatory region sequence-specific DNA binding"/>
    <property type="evidence" value="ECO:0000318"/>
    <property type="project" value="GO_Central"/>
</dbReference>
<dbReference type="GO" id="GO:0009948">
    <property type="term" value="P:anterior/posterior axis specification"/>
    <property type="evidence" value="ECO:0000318"/>
    <property type="project" value="GO_Central"/>
</dbReference>
<keyword evidence="5 8" id="KW-0539">Nucleus</keyword>
<dbReference type="GO" id="GO:0000981">
    <property type="term" value="F:DNA-binding transcription factor activity, RNA polymerase II-specific"/>
    <property type="evidence" value="ECO:0007669"/>
    <property type="project" value="InterPro"/>
</dbReference>
<dbReference type="PANTHER" id="PTHR24332">
    <property type="entry name" value="HOMEOBOX PROTEIN CDX"/>
    <property type="match status" value="1"/>
</dbReference>
<gene>
    <name evidence="12 13" type="primary">cdx4.S</name>
</gene>
<dbReference type="AGR" id="Xenbase:XB-GENE-17344090"/>
<dbReference type="InterPro" id="IPR017970">
    <property type="entry name" value="Homeobox_CS"/>
</dbReference>
<feature type="domain" description="Homeobox" evidence="10">
    <location>
        <begin position="150"/>
        <end position="210"/>
    </location>
</feature>
<dbReference type="PRINTS" id="PR00031">
    <property type="entry name" value="HTHREPRESSR"/>
</dbReference>
<dbReference type="Bgee" id="108700082">
    <property type="expression patterns" value="Expressed in neurula embryo and 2 other cell types or tissues"/>
</dbReference>
<dbReference type="GO" id="GO:0009880">
    <property type="term" value="P:embryonic pattern specification"/>
    <property type="evidence" value="ECO:0000318"/>
    <property type="project" value="GO_Central"/>
</dbReference>
<dbReference type="PaxDb" id="8355-A0A1L8F2N7"/>
<sequence>MNITCGRHTKHKGVTMYPLSVTSTSNNHTAQNYISNQPYFNYVAYHHVPPMDDQGQPCGVWGPQYGSPREEWNSYGAGTSNTNMAQSSDLSPNQFAYNSSGYSSPHPSGTGILHPVDLTHAAANSPSGLSQNSYEWMGKTVQSTSTGKTRTKEKYRVVYTDHQRLELEKEFHYSRYITIRRKTELAASLRLSERQVKIWFQNRRAKERKVFKKKINQFDGMCSVQSDSSSASPNPLCDSVVHTDMLGSLYQPPSIALSGL</sequence>
<evidence type="ECO:0000259" key="10">
    <source>
        <dbReference type="PROSITE" id="PS50071"/>
    </source>
</evidence>
<dbReference type="Proteomes" id="UP000186698">
    <property type="component" value="Chromosome 8S"/>
</dbReference>
<dbReference type="STRING" id="8355.A0A1L8F2N7"/>
<evidence type="ECO:0000256" key="7">
    <source>
        <dbReference type="ARBA" id="ARBA00072021"/>
    </source>
</evidence>
<dbReference type="RefSeq" id="XP_018088439.1">
    <property type="nucleotide sequence ID" value="XM_018232950.2"/>
</dbReference>
<comment type="similarity">
    <text evidence="2">Belongs to the Caudal homeobox family.</text>
</comment>
<dbReference type="CDD" id="cd00086">
    <property type="entry name" value="homeodomain"/>
    <property type="match status" value="1"/>
</dbReference>
<proteinExistence type="inferred from homology"/>
<evidence type="ECO:0000256" key="6">
    <source>
        <dbReference type="ARBA" id="ARBA00059738"/>
    </source>
</evidence>
<evidence type="ECO:0000256" key="8">
    <source>
        <dbReference type="PROSITE-ProRule" id="PRU00108"/>
    </source>
</evidence>
<feature type="DNA-binding region" description="Homeobox" evidence="8">
    <location>
        <begin position="152"/>
        <end position="211"/>
    </location>
</feature>
<comment type="function">
    <text evidence="6">Plays a role in transcriptional regulation. Involved in activated KRAS-mediated transcriptional activation of PRKD1. Binds to the PRKD1 promoter. Could play a role in the terminal differentiation of the intestine. Binds preferentially to methylated DNA.</text>
</comment>
<keyword evidence="4 8" id="KW-0371">Homeobox</keyword>
<protein>
    <recommendedName>
        <fullName evidence="7">Homeobox protein CDX-1</fullName>
    </recommendedName>
</protein>
<dbReference type="SMART" id="SM00389">
    <property type="entry name" value="HOX"/>
    <property type="match status" value="1"/>
</dbReference>
<dbReference type="GO" id="GO:0030154">
    <property type="term" value="P:cell differentiation"/>
    <property type="evidence" value="ECO:0000318"/>
    <property type="project" value="GO_Central"/>
</dbReference>
<dbReference type="InterPro" id="IPR000047">
    <property type="entry name" value="HTH_motif"/>
</dbReference>
<evidence type="ECO:0000256" key="4">
    <source>
        <dbReference type="ARBA" id="ARBA00023155"/>
    </source>
</evidence>
<evidence type="ECO:0000256" key="3">
    <source>
        <dbReference type="ARBA" id="ARBA00023125"/>
    </source>
</evidence>
<dbReference type="Pfam" id="PF04731">
    <property type="entry name" value="Caudal_act"/>
    <property type="match status" value="1"/>
</dbReference>
<dbReference type="Gene3D" id="1.10.10.60">
    <property type="entry name" value="Homeodomain-like"/>
    <property type="match status" value="1"/>
</dbReference>
<evidence type="ECO:0000256" key="2">
    <source>
        <dbReference type="ARBA" id="ARBA00010341"/>
    </source>
</evidence>
<dbReference type="GO" id="GO:0048565">
    <property type="term" value="P:digestive tract development"/>
    <property type="evidence" value="ECO:0000318"/>
    <property type="project" value="GO_Central"/>
</dbReference>
<dbReference type="GO" id="GO:0003700">
    <property type="term" value="F:DNA-binding transcription factor activity"/>
    <property type="evidence" value="ECO:0000318"/>
    <property type="project" value="GO_Central"/>
</dbReference>
<dbReference type="PROSITE" id="PS50071">
    <property type="entry name" value="HOMEOBOX_2"/>
    <property type="match status" value="1"/>
</dbReference>
<evidence type="ECO:0000313" key="12">
    <source>
        <dbReference type="RefSeq" id="XP_018088439.1"/>
    </source>
</evidence>
<dbReference type="InterPro" id="IPR001356">
    <property type="entry name" value="HD"/>
</dbReference>
<keyword evidence="11" id="KW-1185">Reference proteome</keyword>
<evidence type="ECO:0000256" key="5">
    <source>
        <dbReference type="ARBA" id="ARBA00023242"/>
    </source>
</evidence>
<comment type="subcellular location">
    <subcellularLocation>
        <location evidence="1 8 9">Nucleus</location>
    </subcellularLocation>
</comment>
<dbReference type="CTD" id="108700082"/>
<dbReference type="GeneID" id="108700082"/>
<dbReference type="InterPro" id="IPR047152">
    <property type="entry name" value="Caudal_homeobox"/>
</dbReference>
<evidence type="ECO:0000256" key="1">
    <source>
        <dbReference type="ARBA" id="ARBA00004123"/>
    </source>
</evidence>
<dbReference type="OMA" id="YPHMPGM"/>
<evidence type="ECO:0000256" key="9">
    <source>
        <dbReference type="RuleBase" id="RU000682"/>
    </source>
</evidence>
<dbReference type="KEGG" id="xla:108700082"/>
<dbReference type="SUPFAM" id="SSF46689">
    <property type="entry name" value="Homeodomain-like"/>
    <property type="match status" value="1"/>
</dbReference>